<proteinExistence type="inferred from homology"/>
<evidence type="ECO:0000256" key="1">
    <source>
        <dbReference type="ARBA" id="ARBA00006734"/>
    </source>
</evidence>
<dbReference type="GO" id="GO:0097354">
    <property type="term" value="P:prenylation"/>
    <property type="evidence" value="ECO:0007669"/>
    <property type="project" value="UniProtKB-UniRule"/>
</dbReference>
<comment type="catalytic activity">
    <reaction evidence="5 6">
        <text>geranylgeranyl diphosphate + L-cysteinyl-[protein] = S-geranylgeranyl-L-cysteinyl-[protein] + diphosphate</text>
        <dbReference type="Rhea" id="RHEA:21240"/>
        <dbReference type="Rhea" id="RHEA-COMP:10131"/>
        <dbReference type="Rhea" id="RHEA-COMP:11537"/>
        <dbReference type="ChEBI" id="CHEBI:29950"/>
        <dbReference type="ChEBI" id="CHEBI:33019"/>
        <dbReference type="ChEBI" id="CHEBI:57533"/>
        <dbReference type="ChEBI" id="CHEBI:86021"/>
        <dbReference type="EC" id="2.5.1.60"/>
    </reaction>
</comment>
<keyword evidence="3 6" id="KW-0808">Transferase</keyword>
<evidence type="ECO:0000256" key="4">
    <source>
        <dbReference type="ARBA" id="ARBA00022737"/>
    </source>
</evidence>
<evidence type="ECO:0000256" key="3">
    <source>
        <dbReference type="ARBA" id="ARBA00022679"/>
    </source>
</evidence>
<organism evidence="7 8">
    <name type="scientific">Pseudocercospora musae</name>
    <dbReference type="NCBI Taxonomy" id="113226"/>
    <lineage>
        <taxon>Eukaryota</taxon>
        <taxon>Fungi</taxon>
        <taxon>Dikarya</taxon>
        <taxon>Ascomycota</taxon>
        <taxon>Pezizomycotina</taxon>
        <taxon>Dothideomycetes</taxon>
        <taxon>Dothideomycetidae</taxon>
        <taxon>Mycosphaerellales</taxon>
        <taxon>Mycosphaerellaceae</taxon>
        <taxon>Pseudocercospora</taxon>
    </lineage>
</organism>
<dbReference type="Gene3D" id="1.25.40.120">
    <property type="entry name" value="Protein prenylyltransferase"/>
    <property type="match status" value="1"/>
</dbReference>
<comment type="caution">
    <text evidence="7">The sequence shown here is derived from an EMBL/GenBank/DDBJ whole genome shotgun (WGS) entry which is preliminary data.</text>
</comment>
<sequence>MEREGTHLLVPWPARTSRRVVIGLSLKSVPNDAAGLMSVPRDGGSFCSWTARSQTHASAYTCTMASSVGVTMHGIPRAAAAAVADKSERDRERERKHIEQYKALEVEVTQKFHAGDFSNTTLQLTSRLLHQNPEYYTIWNHRRVVLEHVFATELAASHEQSTAQAEEGDKAAAEKDGVSIAQREILLVIKEDLQYQIPLLKQWPKCYWIWNHRRWLLVTATQHLPAHATLELWKAELALVAKMLAMDSRNFHGWGYRREVVENIERLSGKSMVEPEFEYTTKMIQSNLSNFSAWHNRGQLIPRLLDERNADAEARKDLFEKEFEQITNALYTDPYDQSLWFYHQYLMSALDEKNSNAPRILDKVTNGDRLRYIEQEINSIKEMLDGAEDCKYIYQALLDYSRRYLEIDAANKKVTTIEMKQWLNELRKIDPLRDGRWQDLGKSLKLS</sequence>
<dbReference type="Pfam" id="PF01239">
    <property type="entry name" value="PPTA"/>
    <property type="match status" value="5"/>
</dbReference>
<name>A0A139IRD7_9PEZI</name>
<evidence type="ECO:0000256" key="2">
    <source>
        <dbReference type="ARBA" id="ARBA00022602"/>
    </source>
</evidence>
<dbReference type="PANTHER" id="PTHR11129">
    <property type="entry name" value="PROTEIN FARNESYLTRANSFERASE ALPHA SUBUNIT/RAB GERANYLGERANYL TRANSFERASE ALPHA SUBUNIT"/>
    <property type="match status" value="1"/>
</dbReference>
<dbReference type="EMBL" id="LFZO01000024">
    <property type="protein sequence ID" value="KXT17162.1"/>
    <property type="molecule type" value="Genomic_DNA"/>
</dbReference>
<evidence type="ECO:0000256" key="6">
    <source>
        <dbReference type="RuleBase" id="RU367120"/>
    </source>
</evidence>
<dbReference type="GO" id="GO:0005968">
    <property type="term" value="C:Rab-protein geranylgeranyltransferase complex"/>
    <property type="evidence" value="ECO:0007669"/>
    <property type="project" value="TreeGrafter"/>
</dbReference>
<dbReference type="STRING" id="113226.A0A139IRD7"/>
<keyword evidence="2 6" id="KW-0637">Prenyltransferase</keyword>
<keyword evidence="4" id="KW-0677">Repeat</keyword>
<dbReference type="SUPFAM" id="SSF48439">
    <property type="entry name" value="Protein prenylyltransferase"/>
    <property type="match status" value="1"/>
</dbReference>
<dbReference type="PANTHER" id="PTHR11129:SF2">
    <property type="entry name" value="GERANYLGERANYL TRANSFERASE TYPE-2 SUBUNIT ALPHA"/>
    <property type="match status" value="1"/>
</dbReference>
<reference evidence="7 8" key="1">
    <citation type="submission" date="2015-07" db="EMBL/GenBank/DDBJ databases">
        <title>Comparative genomics of the Sigatoka disease complex on banana suggests a link between parallel evolutionary changes in Pseudocercospora fijiensis and Pseudocercospora eumusae and increased virulence on the banana host.</title>
        <authorList>
            <person name="Chang T.-C."/>
            <person name="Salvucci A."/>
            <person name="Crous P.W."/>
            <person name="Stergiopoulos I."/>
        </authorList>
    </citation>
    <scope>NUCLEOTIDE SEQUENCE [LARGE SCALE GENOMIC DNA]</scope>
    <source>
        <strain evidence="7 8">CBS 116634</strain>
    </source>
</reference>
<dbReference type="PROSITE" id="PS51147">
    <property type="entry name" value="PFTA"/>
    <property type="match status" value="5"/>
</dbReference>
<evidence type="ECO:0000313" key="8">
    <source>
        <dbReference type="Proteomes" id="UP000073492"/>
    </source>
</evidence>
<accession>A0A139IRD7</accession>
<dbReference type="OrthoDB" id="9997422at2759"/>
<dbReference type="GO" id="GO:0004663">
    <property type="term" value="F:Rab geranylgeranyltransferase activity"/>
    <property type="evidence" value="ECO:0007669"/>
    <property type="project" value="UniProtKB-UniRule"/>
</dbReference>
<dbReference type="InterPro" id="IPR002088">
    <property type="entry name" value="Prenyl_trans_a"/>
</dbReference>
<dbReference type="EC" id="2.5.1.60" evidence="6"/>
<evidence type="ECO:0000313" key="7">
    <source>
        <dbReference type="EMBL" id="KXT17162.1"/>
    </source>
</evidence>
<gene>
    <name evidence="7" type="ORF">AC579_354</name>
</gene>
<evidence type="ECO:0000256" key="5">
    <source>
        <dbReference type="ARBA" id="ARBA00047658"/>
    </source>
</evidence>
<protein>
    <recommendedName>
        <fullName evidence="6">Geranylgeranyl transferase type-2 subunit alpha</fullName>
        <ecNumber evidence="6">2.5.1.60</ecNumber>
    </recommendedName>
    <alternativeName>
        <fullName evidence="6">Geranylgeranyl transferase type II subunit alpha</fullName>
    </alternativeName>
</protein>
<comment type="similarity">
    <text evidence="1 6">Belongs to the protein prenyltransferase subunit alpha family.</text>
</comment>
<dbReference type="Proteomes" id="UP000073492">
    <property type="component" value="Unassembled WGS sequence"/>
</dbReference>
<keyword evidence="8" id="KW-1185">Reference proteome</keyword>
<dbReference type="AlphaFoldDB" id="A0A139IRD7"/>
<comment type="function">
    <text evidence="6">Catalyzes the transfer of a geranyl-geranyl moiety from geranyl-geranyl pyrophosphate to cysteines occuring in specific C-terminal amino acid sequences.</text>
</comment>